<reference evidence="1" key="2">
    <citation type="journal article" date="2015" name="Data Brief">
        <title>Shoot transcriptome of the giant reed, Arundo donax.</title>
        <authorList>
            <person name="Barrero R.A."/>
            <person name="Guerrero F.D."/>
            <person name="Moolhuijzen P."/>
            <person name="Goolsby J.A."/>
            <person name="Tidwell J."/>
            <person name="Bellgard S.E."/>
            <person name="Bellgard M.I."/>
        </authorList>
    </citation>
    <scope>NUCLEOTIDE SEQUENCE</scope>
    <source>
        <tissue evidence="1">Shoot tissue taken approximately 20 cm above the soil surface</tissue>
    </source>
</reference>
<accession>A0A0A8YX42</accession>
<protein>
    <submittedName>
        <fullName evidence="1">Uncharacterized protein</fullName>
    </submittedName>
</protein>
<evidence type="ECO:0000313" key="1">
    <source>
        <dbReference type="EMBL" id="JAD27177.1"/>
    </source>
</evidence>
<organism evidence="1">
    <name type="scientific">Arundo donax</name>
    <name type="common">Giant reed</name>
    <name type="synonym">Donax arundinaceus</name>
    <dbReference type="NCBI Taxonomy" id="35708"/>
    <lineage>
        <taxon>Eukaryota</taxon>
        <taxon>Viridiplantae</taxon>
        <taxon>Streptophyta</taxon>
        <taxon>Embryophyta</taxon>
        <taxon>Tracheophyta</taxon>
        <taxon>Spermatophyta</taxon>
        <taxon>Magnoliopsida</taxon>
        <taxon>Liliopsida</taxon>
        <taxon>Poales</taxon>
        <taxon>Poaceae</taxon>
        <taxon>PACMAD clade</taxon>
        <taxon>Arundinoideae</taxon>
        <taxon>Arundineae</taxon>
        <taxon>Arundo</taxon>
    </lineage>
</organism>
<dbReference type="AlphaFoldDB" id="A0A0A8YX42"/>
<sequence>MPHFRFFLTRNCQIRLCGNFDPFIVCGYC</sequence>
<proteinExistence type="predicted"/>
<name>A0A0A8YX42_ARUDO</name>
<dbReference type="EMBL" id="GBRH01270718">
    <property type="protein sequence ID" value="JAD27177.1"/>
    <property type="molecule type" value="Transcribed_RNA"/>
</dbReference>
<reference evidence="1" key="1">
    <citation type="submission" date="2014-09" db="EMBL/GenBank/DDBJ databases">
        <authorList>
            <person name="Magalhaes I.L.F."/>
            <person name="Oliveira U."/>
            <person name="Santos F.R."/>
            <person name="Vidigal T.H.D.A."/>
            <person name="Brescovit A.D."/>
            <person name="Santos A.J."/>
        </authorList>
    </citation>
    <scope>NUCLEOTIDE SEQUENCE</scope>
    <source>
        <tissue evidence="1">Shoot tissue taken approximately 20 cm above the soil surface</tissue>
    </source>
</reference>